<feature type="domain" description="Pectinesterase inhibitor" evidence="3">
    <location>
        <begin position="176"/>
        <end position="328"/>
    </location>
</feature>
<gene>
    <name evidence="4" type="ORF">POTOM_020417</name>
</gene>
<dbReference type="Pfam" id="PF04043">
    <property type="entry name" value="PMEI"/>
    <property type="match status" value="3"/>
</dbReference>
<feature type="domain" description="Pectinesterase inhibitor" evidence="3">
    <location>
        <begin position="30"/>
        <end position="165"/>
    </location>
</feature>
<comment type="similarity">
    <text evidence="1">Belongs to the PMEI family.</text>
</comment>
<dbReference type="NCBIfam" id="TIGR01614">
    <property type="entry name" value="PME_inhib"/>
    <property type="match status" value="2"/>
</dbReference>
<dbReference type="InterPro" id="IPR006501">
    <property type="entry name" value="Pectinesterase_inhib_dom"/>
</dbReference>
<organism evidence="4 5">
    <name type="scientific">Populus tomentosa</name>
    <name type="common">Chinese white poplar</name>
    <dbReference type="NCBI Taxonomy" id="118781"/>
    <lineage>
        <taxon>Eukaryota</taxon>
        <taxon>Viridiplantae</taxon>
        <taxon>Streptophyta</taxon>
        <taxon>Embryophyta</taxon>
        <taxon>Tracheophyta</taxon>
        <taxon>Spermatophyta</taxon>
        <taxon>Magnoliopsida</taxon>
        <taxon>eudicotyledons</taxon>
        <taxon>Gunneridae</taxon>
        <taxon>Pentapetalae</taxon>
        <taxon>rosids</taxon>
        <taxon>fabids</taxon>
        <taxon>Malpighiales</taxon>
        <taxon>Salicaceae</taxon>
        <taxon>Saliceae</taxon>
        <taxon>Populus</taxon>
    </lineage>
</organism>
<dbReference type="AlphaFoldDB" id="A0A8X7ZLL0"/>
<dbReference type="Proteomes" id="UP000886885">
    <property type="component" value="Chromosome 5D"/>
</dbReference>
<evidence type="ECO:0000256" key="2">
    <source>
        <dbReference type="SAM" id="SignalP"/>
    </source>
</evidence>
<dbReference type="OrthoDB" id="836899at2759"/>
<reference evidence="4" key="1">
    <citation type="journal article" date="2020" name="bioRxiv">
        <title>Hybrid origin of Populus tomentosa Carr. identified through genome sequencing and phylogenomic analysis.</title>
        <authorList>
            <person name="An X."/>
            <person name="Gao K."/>
            <person name="Chen Z."/>
            <person name="Li J."/>
            <person name="Yang X."/>
            <person name="Yang X."/>
            <person name="Zhou J."/>
            <person name="Guo T."/>
            <person name="Zhao T."/>
            <person name="Huang S."/>
            <person name="Miao D."/>
            <person name="Khan W.U."/>
            <person name="Rao P."/>
            <person name="Ye M."/>
            <person name="Lei B."/>
            <person name="Liao W."/>
            <person name="Wang J."/>
            <person name="Ji L."/>
            <person name="Li Y."/>
            <person name="Guo B."/>
            <person name="Mustafa N.S."/>
            <person name="Li S."/>
            <person name="Yun Q."/>
            <person name="Keller S.R."/>
            <person name="Mao J."/>
            <person name="Zhang R."/>
            <person name="Strauss S.H."/>
        </authorList>
    </citation>
    <scope>NUCLEOTIDE SEQUENCE</scope>
    <source>
        <strain evidence="4">GM15</strain>
        <tissue evidence="4">Leaf</tissue>
    </source>
</reference>
<dbReference type="CDD" id="cd15801">
    <property type="entry name" value="PMEI-like_1"/>
    <property type="match status" value="2"/>
</dbReference>
<dbReference type="InterPro" id="IPR051955">
    <property type="entry name" value="PME_Inhibitor"/>
</dbReference>
<sequence>MGSLHGLLSFCFVLVLVLSSNHLTAKAHKKPTNQIKVEADFKIIAELAGKNSIPNADFKGLAKLALTKAISNGNVICQRVNSLLLKSSDMYTTRSLTGCSTNYKDAVGLINKSLAALDAKKYEDAKTCITDALANSTKCEDRFEELLQRNSPFTFMKAKFGLLCLTGLKHINLLVQKERLITEGCSQTLDKELCISTVGFFLENKGLGLHGLAKLAVEKALQDGTRIHNHISVLLKTTSDKCVLKKLKSCSAFYLTAIGKMKASLPALDCNRYGDASTWVEAAIGSAETCEGQSALKDCTKIHDHIKVLLKTSLDRSILTNLRNSSHFYQSAIDNIKYWVAALDSKGDKDANEFLAAAADNTEKCEVGLRESGRTSPPTNLKTKFEKLCTIGLALTYKLALE</sequence>
<evidence type="ECO:0000259" key="3">
    <source>
        <dbReference type="SMART" id="SM00856"/>
    </source>
</evidence>
<dbReference type="SMART" id="SM00856">
    <property type="entry name" value="PMEI"/>
    <property type="match status" value="2"/>
</dbReference>
<dbReference type="EMBL" id="JAAWWB010000010">
    <property type="protein sequence ID" value="KAG6773158.1"/>
    <property type="molecule type" value="Genomic_DNA"/>
</dbReference>
<name>A0A8X7ZLL0_POPTO</name>
<dbReference type="GO" id="GO:0004857">
    <property type="term" value="F:enzyme inhibitor activity"/>
    <property type="evidence" value="ECO:0007669"/>
    <property type="project" value="InterPro"/>
</dbReference>
<protein>
    <recommendedName>
        <fullName evidence="3">Pectinesterase inhibitor domain-containing protein</fullName>
    </recommendedName>
</protein>
<keyword evidence="5" id="KW-1185">Reference proteome</keyword>
<dbReference type="PANTHER" id="PTHR31080:SF279">
    <property type="entry name" value="OS02G0688200 PROTEIN"/>
    <property type="match status" value="1"/>
</dbReference>
<keyword evidence="2" id="KW-0732">Signal</keyword>
<evidence type="ECO:0000313" key="5">
    <source>
        <dbReference type="Proteomes" id="UP000886885"/>
    </source>
</evidence>
<accession>A0A8X7ZLL0</accession>
<feature type="chain" id="PRO_5036466962" description="Pectinesterase inhibitor domain-containing protein" evidence="2">
    <location>
        <begin position="20"/>
        <end position="402"/>
    </location>
</feature>
<evidence type="ECO:0000256" key="1">
    <source>
        <dbReference type="ARBA" id="ARBA00038471"/>
    </source>
</evidence>
<feature type="signal peptide" evidence="2">
    <location>
        <begin position="1"/>
        <end position="19"/>
    </location>
</feature>
<comment type="caution">
    <text evidence="4">The sequence shown here is derived from an EMBL/GenBank/DDBJ whole genome shotgun (WGS) entry which is preliminary data.</text>
</comment>
<evidence type="ECO:0000313" key="4">
    <source>
        <dbReference type="EMBL" id="KAG6773158.1"/>
    </source>
</evidence>
<dbReference type="PANTHER" id="PTHR31080">
    <property type="entry name" value="PECTINESTERASE INHIBITOR-LIKE"/>
    <property type="match status" value="1"/>
</dbReference>
<proteinExistence type="inferred from homology"/>